<organism evidence="1 2">
    <name type="scientific">Microbispora maris</name>
    <dbReference type="NCBI Taxonomy" id="3144104"/>
    <lineage>
        <taxon>Bacteria</taxon>
        <taxon>Bacillati</taxon>
        <taxon>Actinomycetota</taxon>
        <taxon>Actinomycetes</taxon>
        <taxon>Streptosporangiales</taxon>
        <taxon>Streptosporangiaceae</taxon>
        <taxon>Microbispora</taxon>
    </lineage>
</organism>
<proteinExistence type="predicted"/>
<name>A0ABV0B2G0_9ACTN</name>
<accession>A0ABV0B2G0</accession>
<keyword evidence="2" id="KW-1185">Reference proteome</keyword>
<sequence length="47" mass="5092">MTEWAVPASSGAVAVAERKGLPIDLAERSRHSIDENEITAARDSRQV</sequence>
<dbReference type="Proteomes" id="UP001447516">
    <property type="component" value="Unassembled WGS sequence"/>
</dbReference>
<reference evidence="1 2" key="1">
    <citation type="submission" date="2024-05" db="EMBL/GenBank/DDBJ databases">
        <title>Microbispora sp.ZYX-F-249.</title>
        <authorList>
            <person name="Xie H."/>
        </authorList>
    </citation>
    <scope>NUCLEOTIDE SEQUENCE [LARGE SCALE GENOMIC DNA]</scope>
    <source>
        <strain evidence="1 2">ZYX-F-249</strain>
    </source>
</reference>
<comment type="caution">
    <text evidence="1">The sequence shown here is derived from an EMBL/GenBank/DDBJ whole genome shotgun (WGS) entry which is preliminary data.</text>
</comment>
<dbReference type="EMBL" id="JBDJAW010000074">
    <property type="protein sequence ID" value="MEN3541113.1"/>
    <property type="molecule type" value="Genomic_DNA"/>
</dbReference>
<gene>
    <name evidence="1" type="ORF">AAH991_38785</name>
</gene>
<evidence type="ECO:0000313" key="1">
    <source>
        <dbReference type="EMBL" id="MEN3541113.1"/>
    </source>
</evidence>
<dbReference type="RefSeq" id="WP_346230943.1">
    <property type="nucleotide sequence ID" value="NZ_JBDJAW010000074.1"/>
</dbReference>
<evidence type="ECO:0000313" key="2">
    <source>
        <dbReference type="Proteomes" id="UP001447516"/>
    </source>
</evidence>
<protein>
    <submittedName>
        <fullName evidence="1">Uncharacterized protein</fullName>
    </submittedName>
</protein>